<reference evidence="2 3" key="1">
    <citation type="submission" date="2024-06" db="EMBL/GenBank/DDBJ databases">
        <title>A chromosome level genome sequence of Diviner's sage (Salvia divinorum).</title>
        <authorList>
            <person name="Ford S.A."/>
            <person name="Ro D.-K."/>
            <person name="Ness R.W."/>
            <person name="Phillips M.A."/>
        </authorList>
    </citation>
    <scope>NUCLEOTIDE SEQUENCE [LARGE SCALE GENOMIC DNA]</scope>
    <source>
        <strain evidence="2">SAF-2024a</strain>
        <tissue evidence="2">Leaf</tissue>
    </source>
</reference>
<sequence>MELSNLVTAFCVAASFMLVSCDVQETLQPYGKQPQLSLPRKVKLREVVDVKSSAYKDIMLQKKLFEDKKIAKEDVMARKRGTWREWVESPNKSEYFTMDYSWVRRRRPIHNNQMP</sequence>
<accession>A0ABD1HK93</accession>
<feature type="chain" id="PRO_5044808315" evidence="1">
    <location>
        <begin position="22"/>
        <end position="115"/>
    </location>
</feature>
<keyword evidence="1" id="KW-0732">Signal</keyword>
<dbReference type="AlphaFoldDB" id="A0ABD1HK93"/>
<dbReference type="EMBL" id="JBEAFC010000005">
    <property type="protein sequence ID" value="KAL1556602.1"/>
    <property type="molecule type" value="Genomic_DNA"/>
</dbReference>
<gene>
    <name evidence="2" type="ORF">AAHA92_12200</name>
</gene>
<protein>
    <submittedName>
        <fullName evidence="2">Uncharacterized protein</fullName>
    </submittedName>
</protein>
<dbReference type="Proteomes" id="UP001567538">
    <property type="component" value="Unassembled WGS sequence"/>
</dbReference>
<comment type="caution">
    <text evidence="2">The sequence shown here is derived from an EMBL/GenBank/DDBJ whole genome shotgun (WGS) entry which is preliminary data.</text>
</comment>
<evidence type="ECO:0000313" key="2">
    <source>
        <dbReference type="EMBL" id="KAL1556602.1"/>
    </source>
</evidence>
<name>A0ABD1HK93_SALDI</name>
<organism evidence="2 3">
    <name type="scientific">Salvia divinorum</name>
    <name type="common">Maria pastora</name>
    <name type="synonym">Diviner's sage</name>
    <dbReference type="NCBI Taxonomy" id="28513"/>
    <lineage>
        <taxon>Eukaryota</taxon>
        <taxon>Viridiplantae</taxon>
        <taxon>Streptophyta</taxon>
        <taxon>Embryophyta</taxon>
        <taxon>Tracheophyta</taxon>
        <taxon>Spermatophyta</taxon>
        <taxon>Magnoliopsida</taxon>
        <taxon>eudicotyledons</taxon>
        <taxon>Gunneridae</taxon>
        <taxon>Pentapetalae</taxon>
        <taxon>asterids</taxon>
        <taxon>lamiids</taxon>
        <taxon>Lamiales</taxon>
        <taxon>Lamiaceae</taxon>
        <taxon>Nepetoideae</taxon>
        <taxon>Mentheae</taxon>
        <taxon>Salviinae</taxon>
        <taxon>Salvia</taxon>
        <taxon>Salvia subgen. Calosphace</taxon>
    </lineage>
</organism>
<feature type="signal peptide" evidence="1">
    <location>
        <begin position="1"/>
        <end position="21"/>
    </location>
</feature>
<evidence type="ECO:0000256" key="1">
    <source>
        <dbReference type="SAM" id="SignalP"/>
    </source>
</evidence>
<proteinExistence type="predicted"/>
<evidence type="ECO:0000313" key="3">
    <source>
        <dbReference type="Proteomes" id="UP001567538"/>
    </source>
</evidence>
<keyword evidence="3" id="KW-1185">Reference proteome</keyword>